<name>A0ABY4K971_9FLAO</name>
<dbReference type="RefSeq" id="WP_248394609.1">
    <property type="nucleotide sequence ID" value="NZ_CP096203.1"/>
</dbReference>
<accession>A0ABY4K971</accession>
<organism evidence="1 2">
    <name type="scientific">Chryseobacterium nepalense</name>
    <dbReference type="NCBI Taxonomy" id="1854498"/>
    <lineage>
        <taxon>Bacteria</taxon>
        <taxon>Pseudomonadati</taxon>
        <taxon>Bacteroidota</taxon>
        <taxon>Flavobacteriia</taxon>
        <taxon>Flavobacteriales</taxon>
        <taxon>Weeksellaceae</taxon>
        <taxon>Chryseobacterium group</taxon>
        <taxon>Chryseobacterium</taxon>
    </lineage>
</organism>
<proteinExistence type="predicted"/>
<reference evidence="1" key="1">
    <citation type="submission" date="2022-04" db="EMBL/GenBank/DDBJ databases">
        <title>Evolutionary, genomic, and biogeographic characterization of Chryseobacterium nepalense represented by a plastic-degrading bacterium AC3.</title>
        <authorList>
            <person name="Yin Z."/>
            <person name="Liu X."/>
            <person name="Wang D."/>
            <person name="Xie Z."/>
        </authorList>
    </citation>
    <scope>NUCLEOTIDE SEQUENCE</scope>
    <source>
        <strain evidence="1">AC3</strain>
    </source>
</reference>
<keyword evidence="2" id="KW-1185">Reference proteome</keyword>
<sequence>MEKPVSFDQNIAFFEIEKTEGNIEYTYDDIDYSNLFDFYYFLDAIEESNSKKLSTEQTSKILYDYAIHDA</sequence>
<dbReference type="EMBL" id="CP096203">
    <property type="protein sequence ID" value="UPQ77337.1"/>
    <property type="molecule type" value="Genomic_DNA"/>
</dbReference>
<dbReference type="Proteomes" id="UP000830552">
    <property type="component" value="Chromosome"/>
</dbReference>
<gene>
    <name evidence="1" type="ORF">M0D58_07230</name>
</gene>
<evidence type="ECO:0000313" key="2">
    <source>
        <dbReference type="Proteomes" id="UP000830552"/>
    </source>
</evidence>
<protein>
    <recommendedName>
        <fullName evidence="3">Phage protein</fullName>
    </recommendedName>
</protein>
<evidence type="ECO:0008006" key="3">
    <source>
        <dbReference type="Google" id="ProtNLM"/>
    </source>
</evidence>
<evidence type="ECO:0000313" key="1">
    <source>
        <dbReference type="EMBL" id="UPQ77337.1"/>
    </source>
</evidence>